<gene>
    <name evidence="1" type="ORF">OCTVUL_1B006902</name>
</gene>
<evidence type="ECO:0000313" key="2">
    <source>
        <dbReference type="Proteomes" id="UP001162480"/>
    </source>
</evidence>
<dbReference type="AlphaFoldDB" id="A0AA36ANC5"/>
<organism evidence="1 2">
    <name type="scientific">Octopus vulgaris</name>
    <name type="common">Common octopus</name>
    <dbReference type="NCBI Taxonomy" id="6645"/>
    <lineage>
        <taxon>Eukaryota</taxon>
        <taxon>Metazoa</taxon>
        <taxon>Spiralia</taxon>
        <taxon>Lophotrochozoa</taxon>
        <taxon>Mollusca</taxon>
        <taxon>Cephalopoda</taxon>
        <taxon>Coleoidea</taxon>
        <taxon>Octopodiformes</taxon>
        <taxon>Octopoda</taxon>
        <taxon>Incirrata</taxon>
        <taxon>Octopodidae</taxon>
        <taxon>Octopus</taxon>
    </lineage>
</organism>
<sequence length="74" mass="8865">MGRRRNVLADTNDETSEMEVFGTFQKIRDLNEQIAIRDRSGIYRNYEWERNNFTGGDYFILESLFVIRSSYFVI</sequence>
<evidence type="ECO:0000313" key="1">
    <source>
        <dbReference type="EMBL" id="CAI9718616.1"/>
    </source>
</evidence>
<accession>A0AA36ANC5</accession>
<proteinExistence type="predicted"/>
<protein>
    <submittedName>
        <fullName evidence="1">Uncharacterized protein</fullName>
    </submittedName>
</protein>
<reference evidence="1" key="1">
    <citation type="submission" date="2023-08" db="EMBL/GenBank/DDBJ databases">
        <authorList>
            <person name="Alioto T."/>
            <person name="Alioto T."/>
            <person name="Gomez Garrido J."/>
        </authorList>
    </citation>
    <scope>NUCLEOTIDE SEQUENCE</scope>
</reference>
<keyword evidence="2" id="KW-1185">Reference proteome</keyword>
<dbReference type="Proteomes" id="UP001162480">
    <property type="component" value="Chromosome 2"/>
</dbReference>
<name>A0AA36ANC5_OCTVU</name>
<dbReference type="EMBL" id="OX597815">
    <property type="protein sequence ID" value="CAI9718616.1"/>
    <property type="molecule type" value="Genomic_DNA"/>
</dbReference>